<comment type="caution">
    <text evidence="2">The sequence shown here is derived from an EMBL/GenBank/DDBJ whole genome shotgun (WGS) entry which is preliminary data.</text>
</comment>
<proteinExistence type="predicted"/>
<organism evidence="2 3">
    <name type="scientific">Babesia gibsoni</name>
    <dbReference type="NCBI Taxonomy" id="33632"/>
    <lineage>
        <taxon>Eukaryota</taxon>
        <taxon>Sar</taxon>
        <taxon>Alveolata</taxon>
        <taxon>Apicomplexa</taxon>
        <taxon>Aconoidasida</taxon>
        <taxon>Piroplasmida</taxon>
        <taxon>Babesiidae</taxon>
        <taxon>Babesia</taxon>
    </lineage>
</organism>
<protein>
    <recommendedName>
        <fullName evidence="4">CBF1-interacting co-repressor CIR N-terminal domain-containing protein</fullName>
    </recommendedName>
</protein>
<feature type="compositionally biased region" description="Basic and acidic residues" evidence="1">
    <location>
        <begin position="102"/>
        <end position="126"/>
    </location>
</feature>
<feature type="region of interest" description="Disordered" evidence="1">
    <location>
        <begin position="52"/>
        <end position="138"/>
    </location>
</feature>
<feature type="compositionally biased region" description="Basic residues" evidence="1">
    <location>
        <begin position="81"/>
        <end position="101"/>
    </location>
</feature>
<gene>
    <name evidence="2" type="ORF">BgAZ_501220</name>
</gene>
<evidence type="ECO:0000313" key="3">
    <source>
        <dbReference type="Proteomes" id="UP001230268"/>
    </source>
</evidence>
<reference evidence="2" key="1">
    <citation type="submission" date="2023-08" db="EMBL/GenBank/DDBJ databases">
        <title>Draft sequence of the Babesia gibsoni genome.</title>
        <authorList>
            <person name="Yamagishi J.Y."/>
            <person name="Xuan X.X."/>
        </authorList>
    </citation>
    <scope>NUCLEOTIDE SEQUENCE</scope>
    <source>
        <strain evidence="2">Azabu</strain>
    </source>
</reference>
<accession>A0AAD8LQQ3</accession>
<dbReference type="Proteomes" id="UP001230268">
    <property type="component" value="Unassembled WGS sequence"/>
</dbReference>
<sequence>MGGHGGLNILPQKKWNVYREDRQFDVKYDEHRDIERRLAEGEKRKRERLTDSLVELRRKSQAVRNLPGNDNDRSDDDVSDHHRKSSRRRERRSRVSRRDHHKNGNDNDIKEDTKRERCRLSDKVSERAPSIPEEDTATSRAIELDKKATSRHINLFEEAEKEAKEVAEKHRESLIKSGAYIYNAGNKGPRSVNVYTDDTSVTLVPDFKEVTTPWYMKPRMGESGYTEASERKGGPRYMKSVYAQDTTNMYREEEELHKSYGNKLAKFYNKKQLPKV</sequence>
<evidence type="ECO:0000313" key="2">
    <source>
        <dbReference type="EMBL" id="KAK1441790.1"/>
    </source>
</evidence>
<name>A0AAD8LQQ3_BABGI</name>
<dbReference type="EMBL" id="JAVEPI010000005">
    <property type="protein sequence ID" value="KAK1441790.1"/>
    <property type="molecule type" value="Genomic_DNA"/>
</dbReference>
<evidence type="ECO:0008006" key="4">
    <source>
        <dbReference type="Google" id="ProtNLM"/>
    </source>
</evidence>
<keyword evidence="3" id="KW-1185">Reference proteome</keyword>
<dbReference type="AlphaFoldDB" id="A0AAD8LQQ3"/>
<evidence type="ECO:0000256" key="1">
    <source>
        <dbReference type="SAM" id="MobiDB-lite"/>
    </source>
</evidence>